<dbReference type="Proteomes" id="UP000887565">
    <property type="component" value="Unplaced"/>
</dbReference>
<organism evidence="1 2">
    <name type="scientific">Romanomermis culicivorax</name>
    <name type="common">Nematode worm</name>
    <dbReference type="NCBI Taxonomy" id="13658"/>
    <lineage>
        <taxon>Eukaryota</taxon>
        <taxon>Metazoa</taxon>
        <taxon>Ecdysozoa</taxon>
        <taxon>Nematoda</taxon>
        <taxon>Enoplea</taxon>
        <taxon>Dorylaimia</taxon>
        <taxon>Mermithida</taxon>
        <taxon>Mermithoidea</taxon>
        <taxon>Mermithidae</taxon>
        <taxon>Romanomermis</taxon>
    </lineage>
</organism>
<dbReference type="WBParaSite" id="nRc.2.0.1.t37311-RA">
    <property type="protein sequence ID" value="nRc.2.0.1.t37311-RA"/>
    <property type="gene ID" value="nRc.2.0.1.g37311"/>
</dbReference>
<proteinExistence type="predicted"/>
<accession>A0A915KH52</accession>
<protein>
    <submittedName>
        <fullName evidence="2">Uncharacterized protein</fullName>
    </submittedName>
</protein>
<evidence type="ECO:0000313" key="2">
    <source>
        <dbReference type="WBParaSite" id="nRc.2.0.1.t37311-RA"/>
    </source>
</evidence>
<reference evidence="2" key="1">
    <citation type="submission" date="2022-11" db="UniProtKB">
        <authorList>
            <consortium name="WormBaseParasite"/>
        </authorList>
    </citation>
    <scope>IDENTIFICATION</scope>
</reference>
<keyword evidence="1" id="KW-1185">Reference proteome</keyword>
<evidence type="ECO:0000313" key="1">
    <source>
        <dbReference type="Proteomes" id="UP000887565"/>
    </source>
</evidence>
<sequence>MDATDPYDFISTSSSRTSLSSPLLFDCFGNNVEFTMELEAPSFRLPLVVLTDTTPHASRKSAVVSMYSVLAPKDETLYHNNMPVYCVEEKAVGPDDAVRQAYRCPSKYVCKYAPAGLVRENYCFVVDGHSVPLENLVGDEAYWKPTGRPAHYVYTEDLVNFQPVRIMVFRGKIINAKVKTTSNSKGSADKTKKRTKQWGNWQENRIDETMSLRGAAAPVPCTRYCIVFNVRALLSL</sequence>
<dbReference type="AlphaFoldDB" id="A0A915KH52"/>
<name>A0A915KH52_ROMCU</name>